<keyword evidence="1" id="KW-0732">Signal</keyword>
<dbReference type="Proteomes" id="UP000526625">
    <property type="component" value="Unassembled WGS sequence"/>
</dbReference>
<evidence type="ECO:0000313" key="3">
    <source>
        <dbReference type="EMBL" id="NEV10888.1"/>
    </source>
</evidence>
<reference evidence="2 5" key="2">
    <citation type="submission" date="2020-08" db="EMBL/GenBank/DDBJ databases">
        <title>Genomic Encyclopedia of Type Strains, Phase IV (KMG-V): Genome sequencing to study the core and pangenomes of soil and plant-associated prokaryotes.</title>
        <authorList>
            <person name="Whitman W."/>
        </authorList>
    </citation>
    <scope>NUCLEOTIDE SEQUENCE [LARGE SCALE GENOMIC DNA]</scope>
    <source>
        <strain evidence="2 5">SEMIA 4059</strain>
    </source>
</reference>
<gene>
    <name evidence="2" type="ORF">GGD45_002070</name>
    <name evidence="3" type="ORF">GXW80_07750</name>
</gene>
<comment type="caution">
    <text evidence="3">The sequence shown here is derived from an EMBL/GenBank/DDBJ whole genome shotgun (WGS) entry which is preliminary data.</text>
</comment>
<evidence type="ECO:0000313" key="5">
    <source>
        <dbReference type="Proteomes" id="UP000526625"/>
    </source>
</evidence>
<reference evidence="3 4" key="1">
    <citation type="submission" date="2020-02" db="EMBL/GenBank/DDBJ databases">
        <title>Draft genome sequence of Rhizobium tropici.</title>
        <authorList>
            <person name="Khayi S."/>
            <person name="Jemo M."/>
        </authorList>
    </citation>
    <scope>NUCLEOTIDE SEQUENCE [LARGE SCALE GENOMIC DNA]</scope>
    <source>
        <strain evidence="3 4">A12</strain>
    </source>
</reference>
<keyword evidence="5" id="KW-1185">Reference proteome</keyword>
<accession>A0A6P1C1K0</accession>
<feature type="chain" id="PRO_5026786949" evidence="1">
    <location>
        <begin position="25"/>
        <end position="145"/>
    </location>
</feature>
<feature type="signal peptide" evidence="1">
    <location>
        <begin position="1"/>
        <end position="24"/>
    </location>
</feature>
<dbReference type="EMBL" id="JAADZA010000006">
    <property type="protein sequence ID" value="NEV10888.1"/>
    <property type="molecule type" value="Genomic_DNA"/>
</dbReference>
<evidence type="ECO:0000313" key="2">
    <source>
        <dbReference type="EMBL" id="MBB6491668.1"/>
    </source>
</evidence>
<sequence length="145" mass="16183">MSKSIEICLSIIVVLVLASNVAQSADVKKDTSGPHYFHQDDKNQFVDVYVHQDDRITIKVSNGRPLRPMWINLHAVYRQGTSVITHVDYHVYCKSPVGHGAENWFEFHTPGANQASSVELSSNKEKPWKSPADGWTVGISTDGTF</sequence>
<evidence type="ECO:0000313" key="4">
    <source>
        <dbReference type="Proteomes" id="UP000471190"/>
    </source>
</evidence>
<dbReference type="Proteomes" id="UP000471190">
    <property type="component" value="Unassembled WGS sequence"/>
</dbReference>
<dbReference type="EMBL" id="JACHBF010000005">
    <property type="protein sequence ID" value="MBB6491668.1"/>
    <property type="molecule type" value="Genomic_DNA"/>
</dbReference>
<dbReference type="RefSeq" id="WP_041677329.1">
    <property type="nucleotide sequence ID" value="NZ_JAADZA010000006.1"/>
</dbReference>
<organism evidence="3 4">
    <name type="scientific">Rhizobium tropici</name>
    <dbReference type="NCBI Taxonomy" id="398"/>
    <lineage>
        <taxon>Bacteria</taxon>
        <taxon>Pseudomonadati</taxon>
        <taxon>Pseudomonadota</taxon>
        <taxon>Alphaproteobacteria</taxon>
        <taxon>Hyphomicrobiales</taxon>
        <taxon>Rhizobiaceae</taxon>
        <taxon>Rhizobium/Agrobacterium group</taxon>
        <taxon>Rhizobium</taxon>
    </lineage>
</organism>
<protein>
    <submittedName>
        <fullName evidence="3">Uncharacterized protein</fullName>
    </submittedName>
</protein>
<name>A0A6P1C1K0_RHITR</name>
<proteinExistence type="predicted"/>
<evidence type="ECO:0000256" key="1">
    <source>
        <dbReference type="SAM" id="SignalP"/>
    </source>
</evidence>
<dbReference type="AlphaFoldDB" id="A0A6P1C1K0"/>